<sequence length="79" mass="8604">MKKREQLQLHVQGSTSHFARFGESERSKIYVARGCSPIANVTDAGYPVADLSGQDQLVAAKSFALPADEWLADYTSVST</sequence>
<comment type="caution">
    <text evidence="1">The sequence shown here is derived from an EMBL/GenBank/DDBJ whole genome shotgun (WGS) entry which is preliminary data.</text>
</comment>
<protein>
    <submittedName>
        <fullName evidence="1">Uncharacterized protein</fullName>
    </submittedName>
</protein>
<reference evidence="1 2" key="1">
    <citation type="submission" date="2015-07" db="EMBL/GenBank/DDBJ databases">
        <title>Emmonsia species relationships and genome sequence.</title>
        <authorList>
            <consortium name="The Broad Institute Genomics Platform"/>
            <person name="Cuomo C.A."/>
            <person name="Munoz J.F."/>
            <person name="Imamovic A."/>
            <person name="Priest M.E."/>
            <person name="Young S."/>
            <person name="Clay O.K."/>
            <person name="McEwen J.G."/>
        </authorList>
    </citation>
    <scope>NUCLEOTIDE SEQUENCE [LARGE SCALE GENOMIC DNA]</scope>
    <source>
        <strain evidence="1 2">UAMH 9510</strain>
    </source>
</reference>
<gene>
    <name evidence="1" type="ORF">AJ78_06487</name>
</gene>
<dbReference type="VEuPathDB" id="FungiDB:AJ78_06487"/>
<organism evidence="1 2">
    <name type="scientific">Emergomyces pasteurianus Ep9510</name>
    <dbReference type="NCBI Taxonomy" id="1447872"/>
    <lineage>
        <taxon>Eukaryota</taxon>
        <taxon>Fungi</taxon>
        <taxon>Dikarya</taxon>
        <taxon>Ascomycota</taxon>
        <taxon>Pezizomycotina</taxon>
        <taxon>Eurotiomycetes</taxon>
        <taxon>Eurotiomycetidae</taxon>
        <taxon>Onygenales</taxon>
        <taxon>Ajellomycetaceae</taxon>
        <taxon>Emergomyces</taxon>
    </lineage>
</organism>
<evidence type="ECO:0000313" key="2">
    <source>
        <dbReference type="Proteomes" id="UP000182235"/>
    </source>
</evidence>
<keyword evidence="2" id="KW-1185">Reference proteome</keyword>
<accession>A0A1J9PAL5</accession>
<proteinExistence type="predicted"/>
<dbReference type="AlphaFoldDB" id="A0A1J9PAL5"/>
<name>A0A1J9PAL5_9EURO</name>
<dbReference type="Proteomes" id="UP000182235">
    <property type="component" value="Unassembled WGS sequence"/>
</dbReference>
<evidence type="ECO:0000313" key="1">
    <source>
        <dbReference type="EMBL" id="OJD12994.1"/>
    </source>
</evidence>
<dbReference type="EMBL" id="LGRN01000344">
    <property type="protein sequence ID" value="OJD12994.1"/>
    <property type="molecule type" value="Genomic_DNA"/>
</dbReference>